<dbReference type="Proteomes" id="UP001597387">
    <property type="component" value="Unassembled WGS sequence"/>
</dbReference>
<gene>
    <name evidence="2" type="ORF">ACFSJU_14615</name>
</gene>
<keyword evidence="1" id="KW-0732">Signal</keyword>
<comment type="caution">
    <text evidence="2">The sequence shown here is derived from an EMBL/GenBank/DDBJ whole genome shotgun (WGS) entry which is preliminary data.</text>
</comment>
<sequence length="502" mass="51598">MKLSIAIILLSLTFHTGIAQSLSVSISSQTNVAINGQSTGAVTVLGSGGTAPYQYSKDGITFQSSATFSALAAGNYVFTIRDAALATATVNATITQASTLVLSVNSQTNVNVIGQATGSVTLAAAGGTAPYQFSKNGINYQTSATFGSLTAGNYTFTVRDASLNTASVNLTITQSNVLTVYLTTQTNIAVIGQNTGSVTLAGAGGTPPYLFSKDGISYQTSATFGGLAAGIYTFTIRDAAFNSSSLTATITQPAPLALSVTTKTNIGINGQSTGSVTLSASGGTPPYEYSKDGTTYQSVNTFSALPAGSYTFSVRDAASGTSSVNLSLTEPPVLVLALGSKTDVDAYGQSTGLVSLTGSGGVPPYQYSKDGTSFQATPDFTELRAGTYTFTLRDAASATATTTVAISEPAFDVAGVKAMNNFSPNGDGINDLWEVEGITTLPEHSLTVFDRGGRVLLKVRNYKNDWNGTINGSALAEGTYYYAISFDAPVAGIKKGFITLIK</sequence>
<feature type="signal peptide" evidence="1">
    <location>
        <begin position="1"/>
        <end position="21"/>
    </location>
</feature>
<protein>
    <submittedName>
        <fullName evidence="2">Gliding motility-associated C-terminal domain-containing protein</fullName>
    </submittedName>
</protein>
<keyword evidence="3" id="KW-1185">Reference proteome</keyword>
<dbReference type="NCBIfam" id="TIGR04131">
    <property type="entry name" value="Bac_Flav_CTERM"/>
    <property type="match status" value="1"/>
</dbReference>
<dbReference type="InterPro" id="IPR026341">
    <property type="entry name" value="T9SS_type_B"/>
</dbReference>
<name>A0ABW4ZNY2_9SPHI</name>
<evidence type="ECO:0000313" key="2">
    <source>
        <dbReference type="EMBL" id="MFD2163640.1"/>
    </source>
</evidence>
<dbReference type="InterPro" id="IPR025667">
    <property type="entry name" value="SprB_repeat"/>
</dbReference>
<feature type="chain" id="PRO_5046087279" evidence="1">
    <location>
        <begin position="22"/>
        <end position="502"/>
    </location>
</feature>
<evidence type="ECO:0000256" key="1">
    <source>
        <dbReference type="SAM" id="SignalP"/>
    </source>
</evidence>
<evidence type="ECO:0000313" key="3">
    <source>
        <dbReference type="Proteomes" id="UP001597387"/>
    </source>
</evidence>
<proteinExistence type="predicted"/>
<dbReference type="Pfam" id="PF13585">
    <property type="entry name" value="CHU_C"/>
    <property type="match status" value="1"/>
</dbReference>
<organism evidence="2 3">
    <name type="scientific">Paradesertivirga mongoliensis</name>
    <dbReference type="NCBI Taxonomy" id="2100740"/>
    <lineage>
        <taxon>Bacteria</taxon>
        <taxon>Pseudomonadati</taxon>
        <taxon>Bacteroidota</taxon>
        <taxon>Sphingobacteriia</taxon>
        <taxon>Sphingobacteriales</taxon>
        <taxon>Sphingobacteriaceae</taxon>
        <taxon>Paradesertivirga</taxon>
    </lineage>
</organism>
<reference evidence="3" key="1">
    <citation type="journal article" date="2019" name="Int. J. Syst. Evol. Microbiol.">
        <title>The Global Catalogue of Microorganisms (GCM) 10K type strain sequencing project: providing services to taxonomists for standard genome sequencing and annotation.</title>
        <authorList>
            <consortium name="The Broad Institute Genomics Platform"/>
            <consortium name="The Broad Institute Genome Sequencing Center for Infectious Disease"/>
            <person name="Wu L."/>
            <person name="Ma J."/>
        </authorList>
    </citation>
    <scope>NUCLEOTIDE SEQUENCE [LARGE SCALE GENOMIC DNA]</scope>
    <source>
        <strain evidence="3">KCTC 42217</strain>
    </source>
</reference>
<dbReference type="Pfam" id="PF13573">
    <property type="entry name" value="SprB"/>
    <property type="match status" value="2"/>
</dbReference>
<dbReference type="EMBL" id="JBHUHZ010000002">
    <property type="protein sequence ID" value="MFD2163640.1"/>
    <property type="molecule type" value="Genomic_DNA"/>
</dbReference>
<accession>A0ABW4ZNY2</accession>
<dbReference type="RefSeq" id="WP_255900542.1">
    <property type="nucleotide sequence ID" value="NZ_JAFMZO010000002.1"/>
</dbReference>